<dbReference type="RefSeq" id="WP_084291703.1">
    <property type="nucleotide sequence ID" value="NZ_FWYB01000017.1"/>
</dbReference>
<dbReference type="OrthoDB" id="9801646at2"/>
<gene>
    <name evidence="2" type="ORF">SAMN04488101_11788</name>
</gene>
<protein>
    <submittedName>
        <fullName evidence="2">Carbohydrate-binding family 9</fullName>
    </submittedName>
</protein>
<dbReference type="CDD" id="cd09620">
    <property type="entry name" value="CBM9_like_3"/>
    <property type="match status" value="1"/>
</dbReference>
<dbReference type="AlphaFoldDB" id="A0A1W2EXL5"/>
<dbReference type="SUPFAM" id="SSF49344">
    <property type="entry name" value="CBD9-like"/>
    <property type="match status" value="1"/>
</dbReference>
<dbReference type="GO" id="GO:0016052">
    <property type="term" value="P:carbohydrate catabolic process"/>
    <property type="evidence" value="ECO:0007669"/>
    <property type="project" value="InterPro"/>
</dbReference>
<proteinExistence type="predicted"/>
<accession>A0A1W2EXL5</accession>
<organism evidence="2 3">
    <name type="scientific">Pedobacter nyackensis</name>
    <dbReference type="NCBI Taxonomy" id="475255"/>
    <lineage>
        <taxon>Bacteria</taxon>
        <taxon>Pseudomonadati</taxon>
        <taxon>Bacteroidota</taxon>
        <taxon>Sphingobacteriia</taxon>
        <taxon>Sphingobacteriales</taxon>
        <taxon>Sphingobacteriaceae</taxon>
        <taxon>Pedobacter</taxon>
    </lineage>
</organism>
<evidence type="ECO:0000259" key="1">
    <source>
        <dbReference type="Pfam" id="PF16011"/>
    </source>
</evidence>
<evidence type="ECO:0000313" key="2">
    <source>
        <dbReference type="EMBL" id="SMD14447.1"/>
    </source>
</evidence>
<feature type="domain" description="Carbohydrate-binding" evidence="1">
    <location>
        <begin position="25"/>
        <end position="212"/>
    </location>
</feature>
<dbReference type="Pfam" id="PF16011">
    <property type="entry name" value="CBM9_2"/>
    <property type="match status" value="1"/>
</dbReference>
<keyword evidence="3" id="KW-1185">Reference proteome</keyword>
<dbReference type="Gene3D" id="2.60.40.1190">
    <property type="match status" value="1"/>
</dbReference>
<dbReference type="InterPro" id="IPR010502">
    <property type="entry name" value="Carb-bd_dom_fam9"/>
</dbReference>
<dbReference type="STRING" id="475255.SAMN04488101_11788"/>
<sequence length="213" mass="23811">MKVLEVPFLGGAEDDLQAISLLMAGQPLHAIDNNPWPEFKTTAKAGFSIAHNNSAILIRYEVEEEELKSSSRDFNQNVHKDNCVEFFIAFGNGKAYYNIELNCLGSLKIGYGPGRGDRLVIKPEFLKQVKINTSINYTPNSGTDALKWQLLLSLPAAVFSQDHIAAFGGLMGKANFYKCGDDLPNPHFLSWNMINADSPDFHRPEFFGELHFR</sequence>
<dbReference type="GO" id="GO:0004553">
    <property type="term" value="F:hydrolase activity, hydrolyzing O-glycosyl compounds"/>
    <property type="evidence" value="ECO:0007669"/>
    <property type="project" value="InterPro"/>
</dbReference>
<reference evidence="2 3" key="1">
    <citation type="submission" date="2017-04" db="EMBL/GenBank/DDBJ databases">
        <authorList>
            <person name="Afonso C.L."/>
            <person name="Miller P.J."/>
            <person name="Scott M.A."/>
            <person name="Spackman E."/>
            <person name="Goraichik I."/>
            <person name="Dimitrov K.M."/>
            <person name="Suarez D.L."/>
            <person name="Swayne D.E."/>
        </authorList>
    </citation>
    <scope>NUCLEOTIDE SEQUENCE [LARGE SCALE GENOMIC DNA]</scope>
    <source>
        <strain evidence="2 3">DSM 19625</strain>
    </source>
</reference>
<name>A0A1W2EXL5_9SPHI</name>
<dbReference type="Proteomes" id="UP000192678">
    <property type="component" value="Unassembled WGS sequence"/>
</dbReference>
<dbReference type="EMBL" id="FWYB01000017">
    <property type="protein sequence ID" value="SMD14447.1"/>
    <property type="molecule type" value="Genomic_DNA"/>
</dbReference>
<dbReference type="GO" id="GO:0030246">
    <property type="term" value="F:carbohydrate binding"/>
    <property type="evidence" value="ECO:0007669"/>
    <property type="project" value="InterPro"/>
</dbReference>
<evidence type="ECO:0000313" key="3">
    <source>
        <dbReference type="Proteomes" id="UP000192678"/>
    </source>
</evidence>